<evidence type="ECO:0000256" key="2">
    <source>
        <dbReference type="ARBA" id="ARBA00022692"/>
    </source>
</evidence>
<evidence type="ECO:0000313" key="8">
    <source>
        <dbReference type="Proteomes" id="UP001204579"/>
    </source>
</evidence>
<evidence type="ECO:0000256" key="1">
    <source>
        <dbReference type="ARBA" id="ARBA00004141"/>
    </source>
</evidence>
<feature type="transmembrane region" description="Helical" evidence="5">
    <location>
        <begin position="37"/>
        <end position="55"/>
    </location>
</feature>
<keyword evidence="2 5" id="KW-0812">Transmembrane</keyword>
<feature type="domain" description="Yip1" evidence="6">
    <location>
        <begin position="11"/>
        <end position="176"/>
    </location>
</feature>
<evidence type="ECO:0000256" key="5">
    <source>
        <dbReference type="SAM" id="Phobius"/>
    </source>
</evidence>
<dbReference type="Proteomes" id="UP001204579">
    <property type="component" value="Unassembled WGS sequence"/>
</dbReference>
<gene>
    <name evidence="7" type="ORF">NW209_04040</name>
</gene>
<dbReference type="Pfam" id="PF04893">
    <property type="entry name" value="Yip1"/>
    <property type="match status" value="1"/>
</dbReference>
<proteinExistence type="predicted"/>
<dbReference type="GO" id="GO:0016020">
    <property type="term" value="C:membrane"/>
    <property type="evidence" value="ECO:0007669"/>
    <property type="project" value="UniProtKB-SubCell"/>
</dbReference>
<dbReference type="InterPro" id="IPR006977">
    <property type="entry name" value="Yip1_dom"/>
</dbReference>
<organism evidence="7 8">
    <name type="scientific">Phocaeicola barnesiae</name>
    <dbReference type="NCBI Taxonomy" id="376804"/>
    <lineage>
        <taxon>Bacteria</taxon>
        <taxon>Pseudomonadati</taxon>
        <taxon>Bacteroidota</taxon>
        <taxon>Bacteroidia</taxon>
        <taxon>Bacteroidales</taxon>
        <taxon>Bacteroidaceae</taxon>
        <taxon>Phocaeicola</taxon>
    </lineage>
</organism>
<evidence type="ECO:0000256" key="3">
    <source>
        <dbReference type="ARBA" id="ARBA00022989"/>
    </source>
</evidence>
<name>A0AAW5N5S8_9BACT</name>
<dbReference type="AlphaFoldDB" id="A0AAW5N5S8"/>
<accession>A0AAW5N5S8</accession>
<feature type="transmembrane region" description="Helical" evidence="5">
    <location>
        <begin position="161"/>
        <end position="181"/>
    </location>
</feature>
<feature type="transmembrane region" description="Helical" evidence="5">
    <location>
        <begin position="109"/>
        <end position="136"/>
    </location>
</feature>
<feature type="transmembrane region" description="Helical" evidence="5">
    <location>
        <begin position="67"/>
        <end position="89"/>
    </location>
</feature>
<comment type="subcellular location">
    <subcellularLocation>
        <location evidence="1">Membrane</location>
        <topology evidence="1">Multi-pass membrane protein</topology>
    </subcellularLocation>
</comment>
<reference evidence="7 8" key="1">
    <citation type="submission" date="2022-08" db="EMBL/GenBank/DDBJ databases">
        <authorList>
            <person name="Zeman M."/>
            <person name="Kubasova T."/>
        </authorList>
    </citation>
    <scope>NUCLEOTIDE SEQUENCE [LARGE SCALE GENOMIC DNA]</scope>
    <source>
        <strain evidence="7 8">ET62</strain>
    </source>
</reference>
<evidence type="ECO:0000259" key="6">
    <source>
        <dbReference type="Pfam" id="PF04893"/>
    </source>
</evidence>
<dbReference type="RefSeq" id="WP_022339534.1">
    <property type="nucleotide sequence ID" value="NZ_CALULB010000041.1"/>
</dbReference>
<dbReference type="GeneID" id="82444486"/>
<keyword evidence="4 5" id="KW-0472">Membrane</keyword>
<evidence type="ECO:0000256" key="4">
    <source>
        <dbReference type="ARBA" id="ARBA00023136"/>
    </source>
</evidence>
<evidence type="ECO:0000313" key="7">
    <source>
        <dbReference type="EMBL" id="MCR8873200.1"/>
    </source>
</evidence>
<sequence>MNYKDLYRKAIGLVSSPAKTWKEIRASEDGRQVLPDFVYPMIGLCGLSEFIGTFIGKDFTAEVIQLALTRCCAVAVALFGGFFLAAYLIGKVGSRWFGCRASRETIQLFVGYSMVVTFLLNIISGLFSVLILHWILQVYTLYVAFEGVRALLGVEERRQTGYAVMATVFLLFCPFVIEYLFNELSVILN</sequence>
<keyword evidence="8" id="KW-1185">Reference proteome</keyword>
<keyword evidence="3 5" id="KW-1133">Transmembrane helix</keyword>
<protein>
    <submittedName>
        <fullName evidence="7">YIP1 family protein</fullName>
    </submittedName>
</protein>
<comment type="caution">
    <text evidence="7">The sequence shown here is derived from an EMBL/GenBank/DDBJ whole genome shotgun (WGS) entry which is preliminary data.</text>
</comment>
<dbReference type="EMBL" id="JANRHJ010000003">
    <property type="protein sequence ID" value="MCR8873200.1"/>
    <property type="molecule type" value="Genomic_DNA"/>
</dbReference>